<dbReference type="InterPro" id="IPR039289">
    <property type="entry name" value="CHCHD4"/>
</dbReference>
<dbReference type="EnsemblMetazoa" id="G23609.2">
    <property type="protein sequence ID" value="G23609.2:cds"/>
    <property type="gene ID" value="G23609"/>
</dbReference>
<evidence type="ECO:0000256" key="7">
    <source>
        <dbReference type="ARBA" id="ARBA00023157"/>
    </source>
</evidence>
<feature type="compositionally biased region" description="Acidic residues" evidence="9">
    <location>
        <begin position="118"/>
        <end position="138"/>
    </location>
</feature>
<evidence type="ECO:0000256" key="9">
    <source>
        <dbReference type="SAM" id="MobiDB-lite"/>
    </source>
</evidence>
<dbReference type="GO" id="GO:0045041">
    <property type="term" value="P:protein import into mitochondrial intermembrane space"/>
    <property type="evidence" value="ECO:0007669"/>
    <property type="project" value="InterPro"/>
</dbReference>
<keyword evidence="8" id="KW-0676">Redox-active center</keyword>
<comment type="subcellular location">
    <subcellularLocation>
        <location evidence="1">Mitochondrion</location>
    </subcellularLocation>
</comment>
<dbReference type="GeneID" id="105345798"/>
<dbReference type="Gene3D" id="1.10.287.2900">
    <property type="match status" value="1"/>
</dbReference>
<keyword evidence="6" id="KW-0496">Mitochondrion</keyword>
<feature type="compositionally biased region" description="Polar residues" evidence="9">
    <location>
        <begin position="140"/>
        <end position="161"/>
    </location>
</feature>
<evidence type="ECO:0000256" key="5">
    <source>
        <dbReference type="ARBA" id="ARBA00023010"/>
    </source>
</evidence>
<evidence type="ECO:0000256" key="2">
    <source>
        <dbReference type="ARBA" id="ARBA00022448"/>
    </source>
</evidence>
<keyword evidence="3" id="KW-0653">Protein transport</keyword>
<keyword evidence="4" id="KW-0560">Oxidoreductase</keyword>
<dbReference type="KEGG" id="crg:105345798"/>
<dbReference type="Proteomes" id="UP000005408">
    <property type="component" value="Unassembled WGS sequence"/>
</dbReference>
<evidence type="ECO:0000313" key="10">
    <source>
        <dbReference type="EnsemblMetazoa" id="G23609.2:cds"/>
    </source>
</evidence>
<evidence type="ECO:0000256" key="1">
    <source>
        <dbReference type="ARBA" id="ARBA00004173"/>
    </source>
</evidence>
<evidence type="ECO:0000313" key="11">
    <source>
        <dbReference type="Proteomes" id="UP000005408"/>
    </source>
</evidence>
<evidence type="ECO:0000256" key="6">
    <source>
        <dbReference type="ARBA" id="ARBA00023128"/>
    </source>
</evidence>
<dbReference type="EnsemblMetazoa" id="G23609.3">
    <property type="protein sequence ID" value="G23609.3:cds"/>
    <property type="gene ID" value="G23609"/>
</dbReference>
<evidence type="ECO:0000256" key="4">
    <source>
        <dbReference type="ARBA" id="ARBA00023002"/>
    </source>
</evidence>
<sequence length="161" mass="18015">MSYCREEGKDGKDRIVFVTKDEMSTPSEAMIAMDEEEVHDGPVGFVQPNGELNFGCPCVGGLHAGPCGYEMREFISCNFYNSKDKDDPRGHECDDKMYAMMQCIDKHEEYYKHKMSSDPEDEDDDPFAISDDQGEEEVSTSHIDVSSSIVTQNPTPDSTSS</sequence>
<reference evidence="10" key="1">
    <citation type="submission" date="2022-08" db="UniProtKB">
        <authorList>
            <consortium name="EnsemblMetazoa"/>
        </authorList>
    </citation>
    <scope>IDENTIFICATION</scope>
    <source>
        <strain evidence="10">05x7-T-G4-1.051#20</strain>
    </source>
</reference>
<dbReference type="PANTHER" id="PTHR21622">
    <property type="entry name" value="COILED-COIL-HELIX-COILED-COIL-HELIX DOMAIN CONTAINING 4"/>
    <property type="match status" value="1"/>
</dbReference>
<protein>
    <recommendedName>
        <fullName evidence="12">Mitochondrial intermembrane space import and assembly protein 40</fullName>
    </recommendedName>
</protein>
<dbReference type="GO" id="GO:0015035">
    <property type="term" value="F:protein-disulfide reductase activity"/>
    <property type="evidence" value="ECO:0007669"/>
    <property type="project" value="InterPro"/>
</dbReference>
<accession>A0A8W8KF17</accession>
<keyword evidence="7" id="KW-1015">Disulfide bond</keyword>
<organism evidence="10 11">
    <name type="scientific">Magallana gigas</name>
    <name type="common">Pacific oyster</name>
    <name type="synonym">Crassostrea gigas</name>
    <dbReference type="NCBI Taxonomy" id="29159"/>
    <lineage>
        <taxon>Eukaryota</taxon>
        <taxon>Metazoa</taxon>
        <taxon>Spiralia</taxon>
        <taxon>Lophotrochozoa</taxon>
        <taxon>Mollusca</taxon>
        <taxon>Bivalvia</taxon>
        <taxon>Autobranchia</taxon>
        <taxon>Pteriomorphia</taxon>
        <taxon>Ostreida</taxon>
        <taxon>Ostreoidea</taxon>
        <taxon>Ostreidae</taxon>
        <taxon>Magallana</taxon>
    </lineage>
</organism>
<keyword evidence="2" id="KW-0813">Transport</keyword>
<dbReference type="PANTHER" id="PTHR21622:SF0">
    <property type="entry name" value="COILED-COIL-HELIX-COILED-COIL-HELIX DOMAIN CONTAINING 4"/>
    <property type="match status" value="1"/>
</dbReference>
<evidence type="ECO:0000256" key="3">
    <source>
        <dbReference type="ARBA" id="ARBA00022927"/>
    </source>
</evidence>
<dbReference type="AlphaFoldDB" id="A0A8W8KF17"/>
<feature type="region of interest" description="Disordered" evidence="9">
    <location>
        <begin position="112"/>
        <end position="161"/>
    </location>
</feature>
<dbReference type="OrthoDB" id="7481291at2759"/>
<keyword evidence="11" id="KW-1185">Reference proteome</keyword>
<dbReference type="GO" id="GO:0005758">
    <property type="term" value="C:mitochondrial intermembrane space"/>
    <property type="evidence" value="ECO:0007669"/>
    <property type="project" value="TreeGrafter"/>
</dbReference>
<dbReference type="RefSeq" id="XP_011452402.2">
    <property type="nucleotide sequence ID" value="XM_011454100.4"/>
</dbReference>
<keyword evidence="5" id="KW-0811">Translocation</keyword>
<name>A0A8W8KF17_MAGGI</name>
<dbReference type="OMA" id="AFSYCKV"/>
<proteinExistence type="predicted"/>
<evidence type="ECO:0000256" key="8">
    <source>
        <dbReference type="ARBA" id="ARBA00023284"/>
    </source>
</evidence>
<evidence type="ECO:0008006" key="12">
    <source>
        <dbReference type="Google" id="ProtNLM"/>
    </source>
</evidence>